<accession>K3W487</accession>
<dbReference type="KEGG" id="sesp:BN6_01950"/>
<feature type="transmembrane region" description="Helical" evidence="1">
    <location>
        <begin position="50"/>
        <end position="69"/>
    </location>
</feature>
<keyword evidence="1" id="KW-1133">Transmembrane helix</keyword>
<sequence>MDLAAIGRWRWRVGGEVEGPGRGVPVAVPRVLRGRCHGQGVIMRDVTRRLAAALLAAGAVTVSLAVLPAQAEPAPRLMYPTYNCGQIYYGGGGGDLEAHNCRSLPQGDIEERFNVKDSRRTYTCNEGYAEGSTLSGYTCWPAS</sequence>
<evidence type="ECO:0000313" key="2">
    <source>
        <dbReference type="EMBL" id="CCH27528.1"/>
    </source>
</evidence>
<evidence type="ECO:0000313" key="3">
    <source>
        <dbReference type="Proteomes" id="UP000006281"/>
    </source>
</evidence>
<proteinExistence type="predicted"/>
<protein>
    <submittedName>
        <fullName evidence="2">Putative membrane protein</fullName>
    </submittedName>
</protein>
<keyword evidence="1" id="KW-0812">Transmembrane</keyword>
<keyword evidence="3" id="KW-1185">Reference proteome</keyword>
<name>K3W487_SACES</name>
<keyword evidence="1" id="KW-0472">Membrane</keyword>
<organism evidence="2 3">
    <name type="scientific">Saccharothrix espanaensis (strain ATCC 51144 / DSM 44229 / JCM 9112 / NBRC 15066 / NRRL 15764)</name>
    <dbReference type="NCBI Taxonomy" id="1179773"/>
    <lineage>
        <taxon>Bacteria</taxon>
        <taxon>Bacillati</taxon>
        <taxon>Actinomycetota</taxon>
        <taxon>Actinomycetes</taxon>
        <taxon>Pseudonocardiales</taxon>
        <taxon>Pseudonocardiaceae</taxon>
        <taxon>Saccharothrix</taxon>
    </lineage>
</organism>
<dbReference type="EMBL" id="HE804045">
    <property type="protein sequence ID" value="CCH27528.1"/>
    <property type="molecule type" value="Genomic_DNA"/>
</dbReference>
<dbReference type="PATRIC" id="fig|1179773.3.peg.200"/>
<dbReference type="Proteomes" id="UP000006281">
    <property type="component" value="Chromosome"/>
</dbReference>
<reference evidence="2 3" key="1">
    <citation type="journal article" date="2012" name="BMC Genomics">
        <title>Complete genome sequence of Saccharothrix espanaensis DSM 44229T and comparison to the other completely sequenced Pseudonocardiaceae.</title>
        <authorList>
            <person name="Strobel T."/>
            <person name="Al-Dilaimi A."/>
            <person name="Blom J."/>
            <person name="Gessner A."/>
            <person name="Kalinowski J."/>
            <person name="Luzhetska M."/>
            <person name="Puhler A."/>
            <person name="Szczepanowski R."/>
            <person name="Bechthold A."/>
            <person name="Ruckert C."/>
        </authorList>
    </citation>
    <scope>NUCLEOTIDE SEQUENCE [LARGE SCALE GENOMIC DNA]</scope>
    <source>
        <strain evidence="3">ATCC 51144 / DSM 44229 / JCM 9112 / NBRC 15066 / NRRL 15764</strain>
    </source>
</reference>
<dbReference type="HOGENOM" id="CLU_1804806_0_0_11"/>
<dbReference type="AlphaFoldDB" id="K3W487"/>
<gene>
    <name evidence="2" type="ordered locus">BN6_01950</name>
</gene>
<evidence type="ECO:0000256" key="1">
    <source>
        <dbReference type="SAM" id="Phobius"/>
    </source>
</evidence>